<reference evidence="1 2" key="1">
    <citation type="submission" date="2011-02" db="EMBL/GenBank/DDBJ databases">
        <authorList>
            <person name="Stanhope M.J."/>
            <person name="Durkin A.S."/>
            <person name="Hostetler J."/>
            <person name="Kim M."/>
            <person name="Radune D."/>
            <person name="Singh I."/>
            <person name="Town C.D."/>
        </authorList>
    </citation>
    <scope>NUCLEOTIDE SEQUENCE [LARGE SCALE GENOMIC DNA]</scope>
    <source>
        <strain evidence="1 2">NCFD 2020</strain>
    </source>
</reference>
<evidence type="ECO:0000313" key="1">
    <source>
        <dbReference type="EMBL" id="EGE54358.1"/>
    </source>
</evidence>
<keyword evidence="1" id="KW-0255">Endonuclease</keyword>
<dbReference type="InterPro" id="IPR018573">
    <property type="entry name" value="Restrct_endonuc_II_AlwI"/>
</dbReference>
<dbReference type="Proteomes" id="UP000003732">
    <property type="component" value="Unassembled WGS sequence"/>
</dbReference>
<dbReference type="EMBL" id="AEUT02000001">
    <property type="protein sequence ID" value="EGE54358.1"/>
    <property type="molecule type" value="Genomic_DNA"/>
</dbReference>
<organism evidence="1 2">
    <name type="scientific">Streptococcus parauberis NCFD 2020</name>
    <dbReference type="NCBI Taxonomy" id="873447"/>
    <lineage>
        <taxon>Bacteria</taxon>
        <taxon>Bacillati</taxon>
        <taxon>Bacillota</taxon>
        <taxon>Bacilli</taxon>
        <taxon>Lactobacillales</taxon>
        <taxon>Streptococcaceae</taxon>
        <taxon>Streptococcus</taxon>
    </lineage>
</organism>
<gene>
    <name evidence="1" type="ORF">SPB_1678</name>
</gene>
<evidence type="ECO:0000313" key="2">
    <source>
        <dbReference type="Proteomes" id="UP000003732"/>
    </source>
</evidence>
<dbReference type="HOGENOM" id="CLU_420776_0_0_9"/>
<protein>
    <submittedName>
        <fullName evidence="1">AlwI restriction endonuclease</fullName>
    </submittedName>
</protein>
<proteinExistence type="predicted"/>
<accession>F1YZF0</accession>
<dbReference type="GO" id="GO:0004519">
    <property type="term" value="F:endonuclease activity"/>
    <property type="evidence" value="ECO:0007669"/>
    <property type="project" value="UniProtKB-KW"/>
</dbReference>
<dbReference type="RefSeq" id="WP_003104805.1">
    <property type="nucleotide sequence ID" value="NZ_AEUT02000001.1"/>
</dbReference>
<dbReference type="eggNOG" id="ENOG502Z8EF">
    <property type="taxonomic scope" value="Bacteria"/>
</dbReference>
<name>F1YZF0_9STRE</name>
<sequence>MKLDSPNSIFNMGDTSIRVKQLVEVNKLILKHVFEYMSSGLIWERNTILQEEFYKSFIDEIVRLEKEEGIELFSDFRRAKNYKVNPTRLGLRGRTLTNALMKTGLISSDRKVSSVGQAYFNGDLKEADAIETVLNMSNDNLVYFRQFLKLRIYASDSDDYFYNFRFALQFLSKYDDVPQQDFLKIIESIKPGLSEEELQNIIRDYQGTYNNREIFDDYYQRLFAPTLRSQVELDLVKEMFSKDDLSDENFIKYFNNRDNNQTSLLYKEYVLYLLEFSKNHSDDILAKIIKLSKDDKIKKAFGEGKTPFKISRNTTVTEFLDDNVDNHLLSGDGYQIYLRFIFSKHNDLIREYSDMCRRAFQVTGLISFENGLANLNSKWIISPLIDLLGNKFTLTGSEPYTDYELTADSPWFSDLSTTEILDISSSEIDSIYQVLGEEFGITNLSQVNDVIVERRENEYRTFIETNFPIEKVVTILESIKERDDEKIFELVTETATVPTIYEYVLTIAWYYISKNKKFKVHQLFQVSLDGNKLPLTHRGGGAGDIEIVNEDYSLLIEATLMDMNTQKRGELEPVIRHSINFEIANRNSQTIFIANELDNNVLNIFRASQYVQFNGTFNSGTINGLRIFALTTDEVMQILIKRISDIELLSIIESHRSPKPQLVLNNWRDEIVKEVLKSR</sequence>
<keyword evidence="1" id="KW-0378">Hydrolase</keyword>
<comment type="caution">
    <text evidence="1">The sequence shown here is derived from an EMBL/GenBank/DDBJ whole genome shotgun (WGS) entry which is preliminary data.</text>
</comment>
<dbReference type="GeneID" id="61421293"/>
<dbReference type="AlphaFoldDB" id="F1YZF0"/>
<dbReference type="REBASE" id="61137">
    <property type="entry name" value="Spa2020ORF1677P"/>
</dbReference>
<keyword evidence="1" id="KW-0540">Nuclease</keyword>
<dbReference type="Pfam" id="PF09491">
    <property type="entry name" value="RE_AlwI"/>
    <property type="match status" value="1"/>
</dbReference>
<dbReference type="Gene3D" id="3.40.91.50">
    <property type="match status" value="1"/>
</dbReference>